<reference evidence="2 3" key="1">
    <citation type="submission" date="2023-02" db="EMBL/GenBank/DDBJ databases">
        <title>Genome sequence of Lentisphaera profundi SAORIC-696.</title>
        <authorList>
            <person name="Kim e."/>
            <person name="Cho J.-C."/>
            <person name="Choi A."/>
            <person name="Kang I."/>
        </authorList>
    </citation>
    <scope>NUCLEOTIDE SEQUENCE [LARGE SCALE GENOMIC DNA]</scope>
    <source>
        <strain evidence="2 3">SAORIC-696</strain>
    </source>
</reference>
<gene>
    <name evidence="2" type="ORF">PQO03_14160</name>
</gene>
<evidence type="ECO:0000259" key="1">
    <source>
        <dbReference type="Pfam" id="PF16036"/>
    </source>
</evidence>
<protein>
    <submittedName>
        <fullName evidence="2">Chalcone isomerase family protein</fullName>
    </submittedName>
</protein>
<dbReference type="RefSeq" id="WP_274154333.1">
    <property type="nucleotide sequence ID" value="NZ_CP117812.1"/>
</dbReference>
<dbReference type="GO" id="GO:0016853">
    <property type="term" value="F:isomerase activity"/>
    <property type="evidence" value="ECO:0007669"/>
    <property type="project" value="UniProtKB-KW"/>
</dbReference>
<proteinExistence type="predicted"/>
<evidence type="ECO:0000313" key="2">
    <source>
        <dbReference type="EMBL" id="WDE99478.1"/>
    </source>
</evidence>
<dbReference type="Pfam" id="PF16036">
    <property type="entry name" value="Chalcone_3"/>
    <property type="match status" value="1"/>
</dbReference>
<name>A0ABY7W5E9_9BACT</name>
<dbReference type="EMBL" id="CP117812">
    <property type="protein sequence ID" value="WDE99478.1"/>
    <property type="molecule type" value="Genomic_DNA"/>
</dbReference>
<keyword evidence="2" id="KW-0413">Isomerase</keyword>
<dbReference type="InterPro" id="IPR016087">
    <property type="entry name" value="Chalcone_isomerase"/>
</dbReference>
<keyword evidence="3" id="KW-1185">Reference proteome</keyword>
<accession>A0ABY7W5E9</accession>
<evidence type="ECO:0000313" key="3">
    <source>
        <dbReference type="Proteomes" id="UP001214250"/>
    </source>
</evidence>
<dbReference type="Proteomes" id="UP001214250">
    <property type="component" value="Chromosome 2"/>
</dbReference>
<organism evidence="2 3">
    <name type="scientific">Lentisphaera profundi</name>
    <dbReference type="NCBI Taxonomy" id="1658616"/>
    <lineage>
        <taxon>Bacteria</taxon>
        <taxon>Pseudomonadati</taxon>
        <taxon>Lentisphaerota</taxon>
        <taxon>Lentisphaeria</taxon>
        <taxon>Lentisphaerales</taxon>
        <taxon>Lentisphaeraceae</taxon>
        <taxon>Lentisphaera</taxon>
    </lineage>
</organism>
<feature type="domain" description="Chalcone isomerase" evidence="1">
    <location>
        <begin position="6"/>
        <end position="101"/>
    </location>
</feature>
<sequence length="102" mass="12182">MTYEYRRDIKAKDLIKTSQEEWDRLKLCTLTQSKLWADQLSKIWPDISSGDSLSAWFDGENTHFYQQEKFLGKVSNKDFSRAFFQIWLHKKSQTSELRKGLK</sequence>